<keyword evidence="9 12" id="KW-0663">Pyridoxal phosphate</keyword>
<dbReference type="InterPro" id="IPR000811">
    <property type="entry name" value="Glyco_trans_35"/>
</dbReference>
<dbReference type="CDD" id="cd04300">
    <property type="entry name" value="GT35_Glycogen_Phosphorylase"/>
    <property type="match status" value="1"/>
</dbReference>
<gene>
    <name evidence="14" type="ORF">H8709_06405</name>
</gene>
<feature type="modified residue" description="N6-(pyridoxal phosphate)lysine" evidence="12">
    <location>
        <position position="631"/>
    </location>
</feature>
<dbReference type="SUPFAM" id="SSF53756">
    <property type="entry name" value="UDP-Glycosyltransferase/glycogen phosphorylase"/>
    <property type="match status" value="1"/>
</dbReference>
<keyword evidence="15" id="KW-1185">Reference proteome</keyword>
<dbReference type="NCBIfam" id="TIGR02093">
    <property type="entry name" value="P_ylase"/>
    <property type="match status" value="1"/>
</dbReference>
<name>A0A926EEL1_9FIRM</name>
<sequence length="787" mass="90325">MLDTKRIAADVKRDIELWRVQGEDISGELLNFLLSKAIMRELIPLHEATVEKQRKVKNAYYFSAEYLMGRMIQNNLMNLGLHDELKEEMKAVGINLDQLEEVEDAGLGNGGLGRLAACFLDSGATLGLPLNGYGLRYRYGLFRQQFEDGFQKELADNWLKHPDPWSIRRDDRTCTVELEGKRVLAVPYDMPVIGYHNDTINSLRLWQCEAIEDFNFEKFNNYEYDEAVAEKNYAENITRVLYPNDSTDEGRSLRIKQEYFLSSASLQDIIRTHKENGRTMASFPTYNAIQLNDTHPVFSIPELTRILIDEEGVSFQNALDIVRKTFGYTNHTIMAEALEKWDAKLVKEIVPRVYEIIERIDQQLRKDLAAAGRGEEKIEEMAILRDKKVYMAHLAIYLSHSVNGVAKIHTEILKKRELSDWYALYPERFQNKTNGITQRRWLRLCNPHLSDYITKLLGDEGWVTDLDRLTELKQDAADPAVLAAFRDIKRINKQRLCDMIWEKEGVKLSPDFLFDIQVKRLHEYKRQFLNALAILDIYFCLKDGAITGFTPTVYFFGAKAAPGYDRAKAIIKFINEVAKRINNDPEMKDLLKVVFVTNYDVSYGERLFPAADVSEQISTAGTEASGTGNMKFMLNGAVTLGTYDGANVEIVEAAGMENNYIFGARVEELEALDHYDPVALYEGNVRIKRVVDTLIDGTFDDGDTGMFQELYDSLLKGASWHDPDQYKLLYDLPSYVAAKLKVNRDYADREKFSFKCWMNMASAGRFSSDRTIREYAKDIWDIAPVEE</sequence>
<evidence type="ECO:0000256" key="2">
    <source>
        <dbReference type="ARBA" id="ARBA00001933"/>
    </source>
</evidence>
<dbReference type="Gene3D" id="3.40.50.2000">
    <property type="entry name" value="Glycogen Phosphorylase B"/>
    <property type="match status" value="2"/>
</dbReference>
<dbReference type="Pfam" id="PF00343">
    <property type="entry name" value="Phosphorylase"/>
    <property type="match status" value="1"/>
</dbReference>
<keyword evidence="7 13" id="KW-0328">Glycosyltransferase</keyword>
<dbReference type="GO" id="GO:0030170">
    <property type="term" value="F:pyridoxal phosphate binding"/>
    <property type="evidence" value="ECO:0007669"/>
    <property type="project" value="InterPro"/>
</dbReference>
<keyword evidence="10 13" id="KW-0119">Carbohydrate metabolism</keyword>
<evidence type="ECO:0000256" key="13">
    <source>
        <dbReference type="RuleBase" id="RU000587"/>
    </source>
</evidence>
<evidence type="ECO:0000313" key="15">
    <source>
        <dbReference type="Proteomes" id="UP000660861"/>
    </source>
</evidence>
<comment type="similarity">
    <text evidence="4 13">Belongs to the glycogen phosphorylase family.</text>
</comment>
<comment type="function">
    <text evidence="13">Allosteric enzyme that catalyzes the rate-limiting step in glycogen catabolism, the phosphorolytic cleavage of glycogen to produce glucose-1-phosphate, and plays a central role in maintaining cellular and organismal glucose homeostasis.</text>
</comment>
<dbReference type="RefSeq" id="WP_262397552.1">
    <property type="nucleotide sequence ID" value="NZ_JACRTC010000003.1"/>
</dbReference>
<evidence type="ECO:0000256" key="11">
    <source>
        <dbReference type="ARBA" id="ARBA00025174"/>
    </source>
</evidence>
<evidence type="ECO:0000256" key="5">
    <source>
        <dbReference type="ARBA" id="ARBA00022490"/>
    </source>
</evidence>
<reference evidence="14" key="1">
    <citation type="submission" date="2020-08" db="EMBL/GenBank/DDBJ databases">
        <title>Genome public.</title>
        <authorList>
            <person name="Liu C."/>
            <person name="Sun Q."/>
        </authorList>
    </citation>
    <scope>NUCLEOTIDE SEQUENCE</scope>
    <source>
        <strain evidence="14">NSJ-54</strain>
    </source>
</reference>
<evidence type="ECO:0000256" key="1">
    <source>
        <dbReference type="ARBA" id="ARBA00001275"/>
    </source>
</evidence>
<dbReference type="FunFam" id="3.40.50.2000:FF:000003">
    <property type="entry name" value="Alpha-1,4 glucan phosphorylase"/>
    <property type="match status" value="1"/>
</dbReference>
<dbReference type="InterPro" id="IPR035090">
    <property type="entry name" value="Pyridoxal_P_attach_site"/>
</dbReference>
<evidence type="ECO:0000256" key="12">
    <source>
        <dbReference type="PIRSR" id="PIRSR000460-1"/>
    </source>
</evidence>
<dbReference type="GO" id="GO:0008184">
    <property type="term" value="F:glycogen phosphorylase activity"/>
    <property type="evidence" value="ECO:0007669"/>
    <property type="project" value="InterPro"/>
</dbReference>
<evidence type="ECO:0000313" key="14">
    <source>
        <dbReference type="EMBL" id="MBC8570461.1"/>
    </source>
</evidence>
<dbReference type="Proteomes" id="UP000660861">
    <property type="component" value="Unassembled WGS sequence"/>
</dbReference>
<dbReference type="PANTHER" id="PTHR11468">
    <property type="entry name" value="GLYCOGEN PHOSPHORYLASE"/>
    <property type="match status" value="1"/>
</dbReference>
<dbReference type="AlphaFoldDB" id="A0A926EEL1"/>
<evidence type="ECO:0000256" key="6">
    <source>
        <dbReference type="ARBA" id="ARBA00022533"/>
    </source>
</evidence>
<dbReference type="PANTHER" id="PTHR11468:SF3">
    <property type="entry name" value="GLYCOGEN PHOSPHORYLASE, LIVER FORM"/>
    <property type="match status" value="1"/>
</dbReference>
<dbReference type="EC" id="2.4.1.1" evidence="13"/>
<evidence type="ECO:0000256" key="3">
    <source>
        <dbReference type="ARBA" id="ARBA00004496"/>
    </source>
</evidence>
<dbReference type="PROSITE" id="PS00102">
    <property type="entry name" value="PHOSPHORYLASE"/>
    <property type="match status" value="1"/>
</dbReference>
<evidence type="ECO:0000256" key="9">
    <source>
        <dbReference type="ARBA" id="ARBA00022898"/>
    </source>
</evidence>
<dbReference type="EMBL" id="JACRTC010000003">
    <property type="protein sequence ID" value="MBC8570461.1"/>
    <property type="molecule type" value="Genomic_DNA"/>
</dbReference>
<dbReference type="PIRSF" id="PIRSF000460">
    <property type="entry name" value="Pprylas_GlgP"/>
    <property type="match status" value="1"/>
</dbReference>
<keyword evidence="5" id="KW-0963">Cytoplasm</keyword>
<keyword evidence="6" id="KW-0021">Allosteric enzyme</keyword>
<comment type="subcellular location">
    <subcellularLocation>
        <location evidence="3">Cytoplasm</location>
    </subcellularLocation>
</comment>
<keyword evidence="8 13" id="KW-0808">Transferase</keyword>
<organism evidence="14 15">
    <name type="scientific">Zongyangia hominis</name>
    <dbReference type="NCBI Taxonomy" id="2763677"/>
    <lineage>
        <taxon>Bacteria</taxon>
        <taxon>Bacillati</taxon>
        <taxon>Bacillota</taxon>
        <taxon>Clostridia</taxon>
        <taxon>Eubacteriales</taxon>
        <taxon>Oscillospiraceae</taxon>
        <taxon>Zongyangia</taxon>
    </lineage>
</organism>
<evidence type="ECO:0000256" key="8">
    <source>
        <dbReference type="ARBA" id="ARBA00022679"/>
    </source>
</evidence>
<dbReference type="InterPro" id="IPR011833">
    <property type="entry name" value="Glycg_phsphrylas"/>
</dbReference>
<dbReference type="GO" id="GO:0005980">
    <property type="term" value="P:glycogen catabolic process"/>
    <property type="evidence" value="ECO:0007669"/>
    <property type="project" value="TreeGrafter"/>
</dbReference>
<evidence type="ECO:0000256" key="4">
    <source>
        <dbReference type="ARBA" id="ARBA00006047"/>
    </source>
</evidence>
<comment type="cofactor">
    <cofactor evidence="2 13">
        <name>pyridoxal 5'-phosphate</name>
        <dbReference type="ChEBI" id="CHEBI:597326"/>
    </cofactor>
</comment>
<evidence type="ECO:0000256" key="7">
    <source>
        <dbReference type="ARBA" id="ARBA00022676"/>
    </source>
</evidence>
<comment type="catalytic activity">
    <reaction evidence="1 13">
        <text>[(1-&gt;4)-alpha-D-glucosyl](n) + phosphate = [(1-&gt;4)-alpha-D-glucosyl](n-1) + alpha-D-glucose 1-phosphate</text>
        <dbReference type="Rhea" id="RHEA:41732"/>
        <dbReference type="Rhea" id="RHEA-COMP:9584"/>
        <dbReference type="Rhea" id="RHEA-COMP:9586"/>
        <dbReference type="ChEBI" id="CHEBI:15444"/>
        <dbReference type="ChEBI" id="CHEBI:43474"/>
        <dbReference type="ChEBI" id="CHEBI:58601"/>
        <dbReference type="EC" id="2.4.1.1"/>
    </reaction>
</comment>
<proteinExistence type="inferred from homology"/>
<protein>
    <recommendedName>
        <fullName evidence="13">Alpha-1,4 glucan phosphorylase</fullName>
        <ecNumber evidence="13">2.4.1.1</ecNumber>
    </recommendedName>
</protein>
<dbReference type="FunFam" id="3.40.50.2000:FF:000153">
    <property type="entry name" value="Alpha-1,4 glucan phosphorylase"/>
    <property type="match status" value="1"/>
</dbReference>
<comment type="function">
    <text evidence="11">Phosphorylase is an important allosteric enzyme in carbohydrate metabolism. Enzymes from different sources differ in their regulatory mechanisms and in their natural substrates. However, all known phosphorylases share catalytic and structural properties.</text>
</comment>
<accession>A0A926EEL1</accession>
<comment type="caution">
    <text evidence="14">The sequence shown here is derived from an EMBL/GenBank/DDBJ whole genome shotgun (WGS) entry which is preliminary data.</text>
</comment>
<evidence type="ECO:0000256" key="10">
    <source>
        <dbReference type="ARBA" id="ARBA00023277"/>
    </source>
</evidence>
<dbReference type="GO" id="GO:0005737">
    <property type="term" value="C:cytoplasm"/>
    <property type="evidence" value="ECO:0007669"/>
    <property type="project" value="UniProtKB-SubCell"/>
</dbReference>